<keyword evidence="1" id="KW-0732">Signal</keyword>
<evidence type="ECO:0008006" key="4">
    <source>
        <dbReference type="Google" id="ProtNLM"/>
    </source>
</evidence>
<feature type="chain" id="PRO_5045662260" description="Lipoprotein" evidence="1">
    <location>
        <begin position="25"/>
        <end position="128"/>
    </location>
</feature>
<organism evidence="2 3">
    <name type="scientific">Paenibacillus urinalis</name>
    <dbReference type="NCBI Taxonomy" id="521520"/>
    <lineage>
        <taxon>Bacteria</taxon>
        <taxon>Bacillati</taxon>
        <taxon>Bacillota</taxon>
        <taxon>Bacilli</taxon>
        <taxon>Bacillales</taxon>
        <taxon>Paenibacillaceae</taxon>
        <taxon>Paenibacillus</taxon>
    </lineage>
</organism>
<dbReference type="Proteomes" id="UP001221519">
    <property type="component" value="Chromosome"/>
</dbReference>
<dbReference type="PROSITE" id="PS51257">
    <property type="entry name" value="PROKAR_LIPOPROTEIN"/>
    <property type="match status" value="1"/>
</dbReference>
<dbReference type="RefSeq" id="WP_274336834.1">
    <property type="nucleotide sequence ID" value="NZ_CP118106.1"/>
</dbReference>
<sequence>MYKSIPIIFIFVFLLIMTACTSNATDSASQHEQSEVNSDQHSKTVLHAQELLPFFEKNQLVNDSDVIIFGTVLSQEVQKDFKGHPATDTFIQVETVYKGEPAETVEVRASGGETDDMIYVVNEGPPYV</sequence>
<name>A0ABY7XD33_9BACL</name>
<keyword evidence="3" id="KW-1185">Reference proteome</keyword>
<evidence type="ECO:0000256" key="1">
    <source>
        <dbReference type="SAM" id="SignalP"/>
    </source>
</evidence>
<protein>
    <recommendedName>
        <fullName evidence="4">Lipoprotein</fullName>
    </recommendedName>
</protein>
<proteinExistence type="predicted"/>
<accession>A0ABY7XD33</accession>
<evidence type="ECO:0000313" key="3">
    <source>
        <dbReference type="Proteomes" id="UP001221519"/>
    </source>
</evidence>
<reference evidence="2 3" key="1">
    <citation type="submission" date="2023-02" db="EMBL/GenBank/DDBJ databases">
        <title>Pathogen: clinical or host-associated sample.</title>
        <authorList>
            <person name="Hergert J."/>
            <person name="Casey R."/>
            <person name="Wagner J."/>
            <person name="Young E.L."/>
            <person name="Oakeson K.F."/>
        </authorList>
    </citation>
    <scope>NUCLEOTIDE SEQUENCE [LARGE SCALE GENOMIC DNA]</scope>
    <source>
        <strain evidence="2 3">2022CK-00829</strain>
    </source>
</reference>
<dbReference type="EMBL" id="CP118108">
    <property type="protein sequence ID" value="WDI03679.1"/>
    <property type="molecule type" value="Genomic_DNA"/>
</dbReference>
<feature type="signal peptide" evidence="1">
    <location>
        <begin position="1"/>
        <end position="24"/>
    </location>
</feature>
<gene>
    <name evidence="2" type="ORF">PUW25_06910</name>
</gene>
<evidence type="ECO:0000313" key="2">
    <source>
        <dbReference type="EMBL" id="WDI03679.1"/>
    </source>
</evidence>